<evidence type="ECO:0000259" key="7">
    <source>
        <dbReference type="Pfam" id="PF09349"/>
    </source>
</evidence>
<name>A0A0V9ULV1_9NOCA</name>
<dbReference type="InterPro" id="IPR017595">
    <property type="entry name" value="OHCU_decarboxylase-2"/>
</dbReference>
<dbReference type="GO" id="GO:0019628">
    <property type="term" value="P:urate catabolic process"/>
    <property type="evidence" value="ECO:0007669"/>
    <property type="project" value="TreeGrafter"/>
</dbReference>
<reference evidence="8 9" key="2">
    <citation type="journal article" date="2016" name="Genome Announc.">
        <title>Draft Genome Sequence of a Versatile Hydrocarbon-Degrading Bacterium, Rhodococcus pyridinivorans Strain KG-16, Collected from Oil Fields in India.</title>
        <authorList>
            <person name="Aggarwal R.K."/>
            <person name="Dawar C."/>
            <person name="Phanindranath R."/>
            <person name="Mutnuri L."/>
            <person name="Dayal A.M."/>
        </authorList>
    </citation>
    <scope>NUCLEOTIDE SEQUENCE [LARGE SCALE GENOMIC DNA]</scope>
    <source>
        <strain evidence="8 9">KG-16</strain>
    </source>
</reference>
<dbReference type="Proteomes" id="UP000053060">
    <property type="component" value="Unassembled WGS sequence"/>
</dbReference>
<proteinExistence type="predicted"/>
<dbReference type="EC" id="4.1.1.97" evidence="3"/>
<keyword evidence="4" id="KW-0659">Purine metabolism</keyword>
<feature type="domain" description="Oxo-4-hydroxy-4-carboxy-5-ureidoimidazoline decarboxylase" evidence="7">
    <location>
        <begin position="10"/>
        <end position="157"/>
    </location>
</feature>
<evidence type="ECO:0000256" key="4">
    <source>
        <dbReference type="ARBA" id="ARBA00022631"/>
    </source>
</evidence>
<dbReference type="Gene3D" id="1.10.3330.10">
    <property type="entry name" value="Oxo-4-hydroxy-4-carboxy-5-ureidoimidazoline decarboxylase"/>
    <property type="match status" value="1"/>
</dbReference>
<dbReference type="NCBIfam" id="NF010372">
    <property type="entry name" value="PRK13798.1"/>
    <property type="match status" value="1"/>
</dbReference>
<dbReference type="PANTHER" id="PTHR43466:SF1">
    <property type="entry name" value="2-OXO-4-HYDROXY-4-CARBOXY-5-UREIDOIMIDAZOLINE DECARBOXYLASE-RELATED"/>
    <property type="match status" value="1"/>
</dbReference>
<dbReference type="PATRIC" id="fig|1441730.3.peg.2096"/>
<dbReference type="GO" id="GO:0006144">
    <property type="term" value="P:purine nucleobase metabolic process"/>
    <property type="evidence" value="ECO:0007669"/>
    <property type="project" value="UniProtKB-KW"/>
</dbReference>
<evidence type="ECO:0000256" key="6">
    <source>
        <dbReference type="ARBA" id="ARBA00023239"/>
    </source>
</evidence>
<dbReference type="InterPro" id="IPR018020">
    <property type="entry name" value="OHCU_decarboxylase"/>
</dbReference>
<organism evidence="8 9">
    <name type="scientific">Rhodococcus pyridinivorans KG-16</name>
    <dbReference type="NCBI Taxonomy" id="1441730"/>
    <lineage>
        <taxon>Bacteria</taxon>
        <taxon>Bacillati</taxon>
        <taxon>Actinomycetota</taxon>
        <taxon>Actinomycetes</taxon>
        <taxon>Mycobacteriales</taxon>
        <taxon>Nocardiaceae</taxon>
        <taxon>Rhodococcus</taxon>
    </lineage>
</organism>
<evidence type="ECO:0000256" key="3">
    <source>
        <dbReference type="ARBA" id="ARBA00012257"/>
    </source>
</evidence>
<evidence type="ECO:0000313" key="8">
    <source>
        <dbReference type="EMBL" id="KSZ58955.1"/>
    </source>
</evidence>
<evidence type="ECO:0000256" key="1">
    <source>
        <dbReference type="ARBA" id="ARBA00001163"/>
    </source>
</evidence>
<evidence type="ECO:0000256" key="2">
    <source>
        <dbReference type="ARBA" id="ARBA00004754"/>
    </source>
</evidence>
<dbReference type="GO" id="GO:0051997">
    <property type="term" value="F:2-oxo-4-hydroxy-4-carboxy-5-ureidoimidazoline decarboxylase activity"/>
    <property type="evidence" value="ECO:0007669"/>
    <property type="project" value="UniProtKB-EC"/>
</dbReference>
<comment type="catalytic activity">
    <reaction evidence="1">
        <text>5-hydroxy-2-oxo-4-ureido-2,5-dihydro-1H-imidazole-5-carboxylate + H(+) = (S)-allantoin + CO2</text>
        <dbReference type="Rhea" id="RHEA:26301"/>
        <dbReference type="ChEBI" id="CHEBI:15378"/>
        <dbReference type="ChEBI" id="CHEBI:15678"/>
        <dbReference type="ChEBI" id="CHEBI:16526"/>
        <dbReference type="ChEBI" id="CHEBI:58639"/>
        <dbReference type="EC" id="4.1.1.97"/>
    </reaction>
</comment>
<comment type="caution">
    <text evidence="8">The sequence shown here is derived from an EMBL/GenBank/DDBJ whole genome shotgun (WGS) entry which is preliminary data.</text>
</comment>
<keyword evidence="5" id="KW-0210">Decarboxylase</keyword>
<protein>
    <recommendedName>
        <fullName evidence="3">2-oxo-4-hydroxy-4-carboxy-5-ureidoimidazoline decarboxylase</fullName>
        <ecNumber evidence="3">4.1.1.97</ecNumber>
    </recommendedName>
</protein>
<reference evidence="9" key="1">
    <citation type="submission" date="2015-01" db="EMBL/GenBank/DDBJ databases">
        <title>Draft genome sequence of Rhodococcus pyridinivorans strain KG-16, a hydrocarbon-degrading bacterium.</title>
        <authorList>
            <person name="Aggarwal R.K."/>
            <person name="Dawar C."/>
        </authorList>
    </citation>
    <scope>NUCLEOTIDE SEQUENCE [LARGE SCALE GENOMIC DNA]</scope>
    <source>
        <strain evidence="9">KG-16</strain>
    </source>
</reference>
<dbReference type="EMBL" id="AZXY01000004">
    <property type="protein sequence ID" value="KSZ58955.1"/>
    <property type="molecule type" value="Genomic_DNA"/>
</dbReference>
<dbReference type="SUPFAM" id="SSF158694">
    <property type="entry name" value="UraD-Like"/>
    <property type="match status" value="1"/>
</dbReference>
<dbReference type="PANTHER" id="PTHR43466">
    <property type="entry name" value="2-OXO-4-HYDROXY-4-CARBOXY-5-UREIDOIMIDAZOLINE DECARBOXYLASE-RELATED"/>
    <property type="match status" value="1"/>
</dbReference>
<keyword evidence="6" id="KW-0456">Lyase</keyword>
<dbReference type="NCBIfam" id="TIGR03180">
    <property type="entry name" value="UraD_2"/>
    <property type="match status" value="1"/>
</dbReference>
<dbReference type="AlphaFoldDB" id="A0A0V9ULV1"/>
<comment type="pathway">
    <text evidence="2">Purine metabolism; urate degradation; (S)-allantoin from urate: step 3/3.</text>
</comment>
<sequence length="168" mass="18445">MQFTTARFDAMPEDEAVALLLDCCSSRTWAHSVVAARPFGSRTVLLTTAAAAAENLDGDDLADALAGHPRIGERSEHAASRREQSAVATADADILDRLAAGNREYEERFGHVYLVRAAGRTAPELLEILERRLDNDPETEKAEMRAALAEITRLRLERIVTETARSRA</sequence>
<evidence type="ECO:0000313" key="9">
    <source>
        <dbReference type="Proteomes" id="UP000053060"/>
    </source>
</evidence>
<dbReference type="InterPro" id="IPR036778">
    <property type="entry name" value="OHCU_decarboxylase_sf"/>
</dbReference>
<gene>
    <name evidence="8" type="ORF">Z045_10090</name>
</gene>
<dbReference type="Pfam" id="PF09349">
    <property type="entry name" value="OHCU_decarbox"/>
    <property type="match status" value="1"/>
</dbReference>
<accession>A0A0V9ULV1</accession>
<dbReference type="RefSeq" id="WP_081314462.1">
    <property type="nucleotide sequence ID" value="NZ_AZXY01000004.1"/>
</dbReference>
<evidence type="ECO:0000256" key="5">
    <source>
        <dbReference type="ARBA" id="ARBA00022793"/>
    </source>
</evidence>